<comment type="similarity">
    <text evidence="1">Belongs to the asp23 family.</text>
</comment>
<accession>A0A934KDF8</accession>
<evidence type="ECO:0000313" key="2">
    <source>
        <dbReference type="EMBL" id="MBJ7604419.1"/>
    </source>
</evidence>
<dbReference type="EMBL" id="JAEKNQ010000057">
    <property type="protein sequence ID" value="MBJ7604419.1"/>
    <property type="molecule type" value="Genomic_DNA"/>
</dbReference>
<dbReference type="Pfam" id="PF03780">
    <property type="entry name" value="Asp23"/>
    <property type="match status" value="1"/>
</dbReference>
<sequence length="130" mass="13772">MSAGVENPARPLSAVRPGGRIEVFPAVVAAIAGHAAAGCYGVRGMADRGLRDGVATLLRRENLHRGVDLREVPGGVAVDVYVIVQYGVRITEVAHNLQMAVRFELERATGVSVVEVNVYVQGVHGDNWSG</sequence>
<protein>
    <submittedName>
        <fullName evidence="2">Asp23/Gls24 family envelope stress response protein</fullName>
    </submittedName>
</protein>
<reference evidence="2 3" key="1">
    <citation type="submission" date="2020-10" db="EMBL/GenBank/DDBJ databases">
        <title>Ca. Dormibacterota MAGs.</title>
        <authorList>
            <person name="Montgomery K."/>
        </authorList>
    </citation>
    <scope>NUCLEOTIDE SEQUENCE [LARGE SCALE GENOMIC DNA]</scope>
    <source>
        <strain evidence="2">SC8811_S16_3</strain>
    </source>
</reference>
<dbReference type="PANTHER" id="PTHR34297:SF2">
    <property type="entry name" value="ASP23_GLS24 FAMILY ENVELOPE STRESS RESPONSE PROTEIN"/>
    <property type="match status" value="1"/>
</dbReference>
<gene>
    <name evidence="2" type="ORF">JF888_14740</name>
</gene>
<dbReference type="AlphaFoldDB" id="A0A934KDF8"/>
<dbReference type="InterPro" id="IPR005531">
    <property type="entry name" value="Asp23"/>
</dbReference>
<dbReference type="PANTHER" id="PTHR34297">
    <property type="entry name" value="HYPOTHETICAL CYTOSOLIC PROTEIN-RELATED"/>
    <property type="match status" value="1"/>
</dbReference>
<proteinExistence type="inferred from homology"/>
<evidence type="ECO:0000313" key="3">
    <source>
        <dbReference type="Proteomes" id="UP000620075"/>
    </source>
</evidence>
<evidence type="ECO:0000256" key="1">
    <source>
        <dbReference type="ARBA" id="ARBA00005721"/>
    </source>
</evidence>
<comment type="caution">
    <text evidence="2">The sequence shown here is derived from an EMBL/GenBank/DDBJ whole genome shotgun (WGS) entry which is preliminary data.</text>
</comment>
<name>A0A934KDF8_9BACT</name>
<dbReference type="Proteomes" id="UP000620075">
    <property type="component" value="Unassembled WGS sequence"/>
</dbReference>
<organism evidence="2 3">
    <name type="scientific">Candidatus Dormiibacter inghamiae</name>
    <dbReference type="NCBI Taxonomy" id="3127013"/>
    <lineage>
        <taxon>Bacteria</taxon>
        <taxon>Bacillati</taxon>
        <taxon>Candidatus Dormiibacterota</taxon>
        <taxon>Candidatus Dormibacteria</taxon>
        <taxon>Candidatus Dormibacterales</taxon>
        <taxon>Candidatus Dormibacteraceae</taxon>
        <taxon>Candidatus Dormiibacter</taxon>
    </lineage>
</organism>